<dbReference type="PANTHER" id="PTHR30143:SF0">
    <property type="entry name" value="2-KETO-4-PENTENOATE HYDRATASE"/>
    <property type="match status" value="1"/>
</dbReference>
<dbReference type="SUPFAM" id="SSF56529">
    <property type="entry name" value="FAH"/>
    <property type="match status" value="1"/>
</dbReference>
<dbReference type="InterPro" id="IPR011234">
    <property type="entry name" value="Fumarylacetoacetase-like_C"/>
</dbReference>
<dbReference type="Proteomes" id="UP000577362">
    <property type="component" value="Unassembled WGS sequence"/>
</dbReference>
<evidence type="ECO:0000313" key="3">
    <source>
        <dbReference type="EMBL" id="MBB4016671.1"/>
    </source>
</evidence>
<evidence type="ECO:0000313" key="4">
    <source>
        <dbReference type="Proteomes" id="UP000577362"/>
    </source>
</evidence>
<evidence type="ECO:0000259" key="2">
    <source>
        <dbReference type="Pfam" id="PF01557"/>
    </source>
</evidence>
<dbReference type="Pfam" id="PF01557">
    <property type="entry name" value="FAA_hydrolase"/>
    <property type="match status" value="1"/>
</dbReference>
<organism evidence="3 4">
    <name type="scientific">Chelatococcus caeni</name>
    <dbReference type="NCBI Taxonomy" id="1348468"/>
    <lineage>
        <taxon>Bacteria</taxon>
        <taxon>Pseudomonadati</taxon>
        <taxon>Pseudomonadota</taxon>
        <taxon>Alphaproteobacteria</taxon>
        <taxon>Hyphomicrobiales</taxon>
        <taxon>Chelatococcaceae</taxon>
        <taxon>Chelatococcus</taxon>
    </lineage>
</organism>
<name>A0A840BTA2_9HYPH</name>
<proteinExistence type="predicted"/>
<keyword evidence="4" id="KW-1185">Reference proteome</keyword>
<protein>
    <submittedName>
        <fullName evidence="3">2-keto-4-pentenoate hydratase</fullName>
        <ecNumber evidence="3">4.2.1.80</ecNumber>
    </submittedName>
</protein>
<dbReference type="PANTHER" id="PTHR30143">
    <property type="entry name" value="ACID HYDRATASE"/>
    <property type="match status" value="1"/>
</dbReference>
<evidence type="ECO:0000256" key="1">
    <source>
        <dbReference type="ARBA" id="ARBA00023239"/>
    </source>
</evidence>
<dbReference type="InterPro" id="IPR050772">
    <property type="entry name" value="Hydratase-Decarb/MhpD_sf"/>
</dbReference>
<dbReference type="AlphaFoldDB" id="A0A840BTA2"/>
<feature type="domain" description="Fumarylacetoacetase-like C-terminal" evidence="2">
    <location>
        <begin position="91"/>
        <end position="255"/>
    </location>
</feature>
<accession>A0A840BTA2</accession>
<dbReference type="Gene3D" id="3.90.850.10">
    <property type="entry name" value="Fumarylacetoacetase-like, C-terminal domain"/>
    <property type="match status" value="1"/>
</dbReference>
<reference evidence="3 4" key="1">
    <citation type="submission" date="2020-08" db="EMBL/GenBank/DDBJ databases">
        <title>Genomic Encyclopedia of Type Strains, Phase IV (KMG-IV): sequencing the most valuable type-strain genomes for metagenomic binning, comparative biology and taxonomic classification.</title>
        <authorList>
            <person name="Goeker M."/>
        </authorList>
    </citation>
    <scope>NUCLEOTIDE SEQUENCE [LARGE SCALE GENOMIC DNA]</scope>
    <source>
        <strain evidence="3 4">DSM 103737</strain>
    </source>
</reference>
<dbReference type="EMBL" id="JACIEN010000001">
    <property type="protein sequence ID" value="MBB4016671.1"/>
    <property type="molecule type" value="Genomic_DNA"/>
</dbReference>
<dbReference type="RefSeq" id="WP_019400234.1">
    <property type="nucleotide sequence ID" value="NZ_JACIEN010000001.1"/>
</dbReference>
<dbReference type="GO" id="GO:0008684">
    <property type="term" value="F:2-oxopent-4-enoate hydratase activity"/>
    <property type="evidence" value="ECO:0007669"/>
    <property type="project" value="UniProtKB-EC"/>
</dbReference>
<dbReference type="InterPro" id="IPR036663">
    <property type="entry name" value="Fumarylacetoacetase_C_sf"/>
</dbReference>
<comment type="caution">
    <text evidence="3">The sequence shown here is derived from an EMBL/GenBank/DDBJ whole genome shotgun (WGS) entry which is preliminary data.</text>
</comment>
<sequence length="273" mass="27332">MQDLGRSPAASAEIANRFVAARRAAVALDSFPGPLPASLDAAYAVQDEAIRQWGAPVVGWKVAIIHPDLRPAYGGAERLVGPVFAGTLVEARGETVAAPVIEGGFAAIEAEFAVRLGADLPAREAPYGLDEVTRAVDDLLLAVEVASNPLAAINDLGPAAIISGFGNNAGIIVGPQVKGWRDAPLDALATRVVVDGATVGEGSAAKVPGGPLGALVFAANCLSARGLGLRAGDIVSTGASTGIHPVRPGMGAIVSCGAAGDIRLSVTRAVGEG</sequence>
<gene>
    <name evidence="3" type="ORF">GGR16_001677</name>
</gene>
<dbReference type="GO" id="GO:0005737">
    <property type="term" value="C:cytoplasm"/>
    <property type="evidence" value="ECO:0007669"/>
    <property type="project" value="TreeGrafter"/>
</dbReference>
<dbReference type="EC" id="4.2.1.80" evidence="3"/>
<keyword evidence="1 3" id="KW-0456">Lyase</keyword>